<dbReference type="AlphaFoldDB" id="A0A926JPS7"/>
<proteinExistence type="predicted"/>
<protein>
    <submittedName>
        <fullName evidence="1">Uncharacterized protein</fullName>
    </submittedName>
</protein>
<dbReference type="RefSeq" id="WP_187964377.1">
    <property type="nucleotide sequence ID" value="NZ_JACVDC010000007.1"/>
</dbReference>
<sequence>MKRYLCLYVLFCVHFVQGQEISRKEFQKIVDETWKAIHYINKSEYATVESILQLGAMNDNKETFKSMTKDPELYEVSGAYTKAFVFPYYEMTNQPNEFRVNIFAEKGLKEKNNGEKFSRARYLFVLTAIVTYDLDKGSVVYKEHQLLTGEKDIHRWWLSQFHQHPNYNEKTKIIYDKFGFVPPPPPAPPENLNNTND</sequence>
<evidence type="ECO:0000313" key="1">
    <source>
        <dbReference type="EMBL" id="MBC9795225.1"/>
    </source>
</evidence>
<name>A0A926JPS7_9FLAO</name>
<dbReference type="Proteomes" id="UP000653730">
    <property type="component" value="Unassembled WGS sequence"/>
</dbReference>
<keyword evidence="2" id="KW-1185">Reference proteome</keyword>
<gene>
    <name evidence="1" type="ORF">IBL28_04550</name>
</gene>
<evidence type="ECO:0000313" key="2">
    <source>
        <dbReference type="Proteomes" id="UP000653730"/>
    </source>
</evidence>
<dbReference type="EMBL" id="JACVDC010000007">
    <property type="protein sequence ID" value="MBC9795225.1"/>
    <property type="molecule type" value="Genomic_DNA"/>
</dbReference>
<comment type="caution">
    <text evidence="1">The sequence shown here is derived from an EMBL/GenBank/DDBJ whole genome shotgun (WGS) entry which is preliminary data.</text>
</comment>
<organism evidence="1 2">
    <name type="scientific">Sinomicrobium weinanense</name>
    <dbReference type="NCBI Taxonomy" id="2842200"/>
    <lineage>
        <taxon>Bacteria</taxon>
        <taxon>Pseudomonadati</taxon>
        <taxon>Bacteroidota</taxon>
        <taxon>Flavobacteriia</taxon>
        <taxon>Flavobacteriales</taxon>
        <taxon>Flavobacteriaceae</taxon>
        <taxon>Sinomicrobium</taxon>
    </lineage>
</organism>
<accession>A0A926JPS7</accession>
<reference evidence="1 2" key="1">
    <citation type="submission" date="2020-09" db="EMBL/GenBank/DDBJ databases">
        <title>Sinomicrobium weinanense sp. nov., a halophilic bacteria isolated from saline-alkali soil.</title>
        <authorList>
            <person name="Wu P."/>
            <person name="Ren H."/>
            <person name="Mei Y."/>
            <person name="Liang Y."/>
            <person name="Chen Z."/>
        </authorList>
    </citation>
    <scope>NUCLEOTIDE SEQUENCE [LARGE SCALE GENOMIC DNA]</scope>
    <source>
        <strain evidence="1 2">FJxs</strain>
    </source>
</reference>